<dbReference type="SUPFAM" id="SSF58104">
    <property type="entry name" value="Methyl-accepting chemotaxis protein (MCP) signaling domain"/>
    <property type="match status" value="1"/>
</dbReference>
<dbReference type="CDD" id="cd06225">
    <property type="entry name" value="HAMP"/>
    <property type="match status" value="1"/>
</dbReference>
<dbReference type="GO" id="GO:0007165">
    <property type="term" value="P:signal transduction"/>
    <property type="evidence" value="ECO:0007669"/>
    <property type="project" value="UniProtKB-KW"/>
</dbReference>
<feature type="domain" description="HAMP" evidence="8">
    <location>
        <begin position="212"/>
        <end position="264"/>
    </location>
</feature>
<keyword evidence="6" id="KW-1133">Transmembrane helix</keyword>
<feature type="transmembrane region" description="Helical" evidence="6">
    <location>
        <begin position="12"/>
        <end position="31"/>
    </location>
</feature>
<dbReference type="PANTHER" id="PTHR43531:SF14">
    <property type="entry name" value="METHYL-ACCEPTING CHEMOTAXIS PROTEIN I-RELATED"/>
    <property type="match status" value="1"/>
</dbReference>
<dbReference type="EMBL" id="CP040078">
    <property type="protein sequence ID" value="QCP53443.1"/>
    <property type="molecule type" value="Genomic_DNA"/>
</dbReference>
<dbReference type="InterPro" id="IPR003660">
    <property type="entry name" value="HAMP_dom"/>
</dbReference>
<dbReference type="FunFam" id="1.10.287.950:FF:000001">
    <property type="entry name" value="Methyl-accepting chemotaxis sensory transducer"/>
    <property type="match status" value="1"/>
</dbReference>
<dbReference type="Proteomes" id="UP000298656">
    <property type="component" value="Chromosome 2"/>
</dbReference>
<evidence type="ECO:0000256" key="6">
    <source>
        <dbReference type="SAM" id="Phobius"/>
    </source>
</evidence>
<proteinExistence type="inferred from homology"/>
<feature type="region of interest" description="Disordered" evidence="5">
    <location>
        <begin position="561"/>
        <end position="581"/>
    </location>
</feature>
<dbReference type="AlphaFoldDB" id="A0A4P8J0M1"/>
<sequence>MSHFTQTIRFKIILALGVCGILLLATGLFGISGLSKLNVNLIGTYSGNVLPLANLAEIQAAQLEIRVKLRTMLEAKTADGMAKPLSKVEGYMATIDKKWPDYYPSGVSNDTERAVADKIAHDLVTFKSQVADQMAALKSGDLEKAGNLINAGTEISESLHELISQDIKINVDEAKQFVDDSESTFDRLLWTAIGLVIAGVVVVVGASVYLLRAISKPLGKAVDIANHIASGRLDNDIAVDEKGEFGMLLEALKRMEQQLGDTVRGIRTATESVTVASREIASGNTDLSARTEEQAASLEETASSMTQLTETVKQNADNARQANALAVSATDMADTGNDAVQGMVTTIGQISGSSSKISEITGVIEGIAFQTNILALNAAVEAARAGEQGRGFAVVASEVRSLAQRSAAAAKEIKELIGSSVAMIHDGAQQASEVGETMGRVKQAIKQVSDIVGEIAAASEEQSTGIEQVNQAVTQMDDVTQQNAALVEQAAAAAQSLEEQALKLGSMLAVFKLSETGVVPVRADVVPGKPRVASASVPPLRRPAPAAKVAVAAPKRAAPRAIAAPAPASEPALANDDWQSF</sequence>
<protein>
    <submittedName>
        <fullName evidence="9">HAMP domain-containing protein</fullName>
    </submittedName>
</protein>
<evidence type="ECO:0000259" key="7">
    <source>
        <dbReference type="PROSITE" id="PS50111"/>
    </source>
</evidence>
<dbReference type="OrthoDB" id="9035246at2"/>
<keyword evidence="4" id="KW-0807">Transducer</keyword>
<dbReference type="InterPro" id="IPR024478">
    <property type="entry name" value="HlyB_4HB_MCP"/>
</dbReference>
<dbReference type="Gene3D" id="1.10.287.950">
    <property type="entry name" value="Methyl-accepting chemotaxis protein"/>
    <property type="match status" value="1"/>
</dbReference>
<dbReference type="Pfam" id="PF00015">
    <property type="entry name" value="MCPsignal"/>
    <property type="match status" value="1"/>
</dbReference>
<feature type="domain" description="Methyl-accepting transducer" evidence="7">
    <location>
        <begin position="269"/>
        <end position="498"/>
    </location>
</feature>
<dbReference type="PROSITE" id="PS50885">
    <property type="entry name" value="HAMP"/>
    <property type="match status" value="1"/>
</dbReference>
<dbReference type="PROSITE" id="PS50111">
    <property type="entry name" value="CHEMOTAXIS_TRANSDUC_2"/>
    <property type="match status" value="1"/>
</dbReference>
<dbReference type="Pfam" id="PF00672">
    <property type="entry name" value="HAMP"/>
    <property type="match status" value="1"/>
</dbReference>
<dbReference type="SMART" id="SM00304">
    <property type="entry name" value="HAMP"/>
    <property type="match status" value="1"/>
</dbReference>
<evidence type="ECO:0000256" key="5">
    <source>
        <dbReference type="SAM" id="MobiDB-lite"/>
    </source>
</evidence>
<feature type="compositionally biased region" description="Low complexity" evidence="5">
    <location>
        <begin position="561"/>
        <end position="574"/>
    </location>
</feature>
<gene>
    <name evidence="9" type="ORF">FAZ95_30825</name>
</gene>
<keyword evidence="2" id="KW-0488">Methylation</keyword>
<organism evidence="9 10">
    <name type="scientific">Trinickia violacea</name>
    <dbReference type="NCBI Taxonomy" id="2571746"/>
    <lineage>
        <taxon>Bacteria</taxon>
        <taxon>Pseudomonadati</taxon>
        <taxon>Pseudomonadota</taxon>
        <taxon>Betaproteobacteria</taxon>
        <taxon>Burkholderiales</taxon>
        <taxon>Burkholderiaceae</taxon>
        <taxon>Trinickia</taxon>
    </lineage>
</organism>
<evidence type="ECO:0000313" key="9">
    <source>
        <dbReference type="EMBL" id="QCP53443.1"/>
    </source>
</evidence>
<evidence type="ECO:0000256" key="3">
    <source>
        <dbReference type="ARBA" id="ARBA00029447"/>
    </source>
</evidence>
<dbReference type="GO" id="GO:0004888">
    <property type="term" value="F:transmembrane signaling receptor activity"/>
    <property type="evidence" value="ECO:0007669"/>
    <property type="project" value="InterPro"/>
</dbReference>
<evidence type="ECO:0000256" key="1">
    <source>
        <dbReference type="ARBA" id="ARBA00004370"/>
    </source>
</evidence>
<feature type="transmembrane region" description="Helical" evidence="6">
    <location>
        <begin position="188"/>
        <end position="211"/>
    </location>
</feature>
<dbReference type="PANTHER" id="PTHR43531">
    <property type="entry name" value="PROTEIN ICFG"/>
    <property type="match status" value="1"/>
</dbReference>
<name>A0A4P8J0M1_9BURK</name>
<comment type="similarity">
    <text evidence="3">Belongs to the methyl-accepting chemotaxis (MCP) protein family.</text>
</comment>
<dbReference type="InterPro" id="IPR004090">
    <property type="entry name" value="Chemotax_Me-accpt_rcpt"/>
</dbReference>
<dbReference type="InterPro" id="IPR004089">
    <property type="entry name" value="MCPsignal_dom"/>
</dbReference>
<dbReference type="RefSeq" id="WP_137336213.1">
    <property type="nucleotide sequence ID" value="NZ_CP040078.1"/>
</dbReference>
<evidence type="ECO:0000259" key="8">
    <source>
        <dbReference type="PROSITE" id="PS50885"/>
    </source>
</evidence>
<evidence type="ECO:0000256" key="2">
    <source>
        <dbReference type="ARBA" id="ARBA00022481"/>
    </source>
</evidence>
<evidence type="ECO:0000256" key="4">
    <source>
        <dbReference type="PROSITE-ProRule" id="PRU00284"/>
    </source>
</evidence>
<dbReference type="PRINTS" id="PR00260">
    <property type="entry name" value="CHEMTRNSDUCR"/>
</dbReference>
<keyword evidence="10" id="KW-1185">Reference proteome</keyword>
<keyword evidence="6" id="KW-0472">Membrane</keyword>
<dbReference type="Pfam" id="PF12729">
    <property type="entry name" value="4HB_MCP_1"/>
    <property type="match status" value="1"/>
</dbReference>
<dbReference type="GO" id="GO:0006935">
    <property type="term" value="P:chemotaxis"/>
    <property type="evidence" value="ECO:0007669"/>
    <property type="project" value="InterPro"/>
</dbReference>
<dbReference type="GO" id="GO:0005886">
    <property type="term" value="C:plasma membrane"/>
    <property type="evidence" value="ECO:0007669"/>
    <property type="project" value="TreeGrafter"/>
</dbReference>
<comment type="subcellular location">
    <subcellularLocation>
        <location evidence="1">Membrane</location>
    </subcellularLocation>
</comment>
<accession>A0A4P8J0M1</accession>
<dbReference type="SMART" id="SM00283">
    <property type="entry name" value="MA"/>
    <property type="match status" value="1"/>
</dbReference>
<evidence type="ECO:0000313" key="10">
    <source>
        <dbReference type="Proteomes" id="UP000298656"/>
    </source>
</evidence>
<dbReference type="InterPro" id="IPR051310">
    <property type="entry name" value="MCP_chemotaxis"/>
</dbReference>
<dbReference type="CDD" id="cd11386">
    <property type="entry name" value="MCP_signal"/>
    <property type="match status" value="1"/>
</dbReference>
<keyword evidence="6" id="KW-0812">Transmembrane</keyword>
<reference evidence="9 10" key="1">
    <citation type="submission" date="2019-05" db="EMBL/GenBank/DDBJ databases">
        <title>Burkholderia sp. DHOD12, isolated from subtropical forest soil.</title>
        <authorList>
            <person name="Gao Z.-H."/>
            <person name="Qiu L.-H."/>
        </authorList>
    </citation>
    <scope>NUCLEOTIDE SEQUENCE [LARGE SCALE GENOMIC DNA]</scope>
    <source>
        <strain evidence="9 10">DHOD12</strain>
    </source>
</reference>
<dbReference type="KEGG" id="tvl:FAZ95_30825"/>